<gene>
    <name evidence="2" type="ORF">LshimejAT787_0805440</name>
</gene>
<feature type="chain" id="PRO_5040512840" evidence="1">
    <location>
        <begin position="21"/>
        <end position="107"/>
    </location>
</feature>
<proteinExistence type="predicted"/>
<feature type="signal peptide" evidence="1">
    <location>
        <begin position="1"/>
        <end position="20"/>
    </location>
</feature>
<comment type="caution">
    <text evidence="2">The sequence shown here is derived from an EMBL/GenBank/DDBJ whole genome shotgun (WGS) entry which is preliminary data.</text>
</comment>
<dbReference type="EMBL" id="BRPK01000008">
    <property type="protein sequence ID" value="GLB40673.1"/>
    <property type="molecule type" value="Genomic_DNA"/>
</dbReference>
<protein>
    <submittedName>
        <fullName evidence="2">Uncharacterized protein</fullName>
    </submittedName>
</protein>
<evidence type="ECO:0000313" key="3">
    <source>
        <dbReference type="Proteomes" id="UP001063166"/>
    </source>
</evidence>
<keyword evidence="3" id="KW-1185">Reference proteome</keyword>
<organism evidence="2 3">
    <name type="scientific">Lyophyllum shimeji</name>
    <name type="common">Hon-shimeji</name>
    <name type="synonym">Tricholoma shimeji</name>
    <dbReference type="NCBI Taxonomy" id="47721"/>
    <lineage>
        <taxon>Eukaryota</taxon>
        <taxon>Fungi</taxon>
        <taxon>Dikarya</taxon>
        <taxon>Basidiomycota</taxon>
        <taxon>Agaricomycotina</taxon>
        <taxon>Agaricomycetes</taxon>
        <taxon>Agaricomycetidae</taxon>
        <taxon>Agaricales</taxon>
        <taxon>Tricholomatineae</taxon>
        <taxon>Lyophyllaceae</taxon>
        <taxon>Lyophyllum</taxon>
    </lineage>
</organism>
<keyword evidence="1" id="KW-0732">Signal</keyword>
<evidence type="ECO:0000313" key="2">
    <source>
        <dbReference type="EMBL" id="GLB40673.1"/>
    </source>
</evidence>
<sequence length="107" mass="11514">MKLILSLLAALLSIGHISFARPLSGAQPESAVLAPPIEAQAPPSHLQALRRQGHVDESDFGVLNLGVASTDKAGVLCLDLIGKKCQKDTYYPVEVHHHHHHGVTDEE</sequence>
<reference evidence="2" key="1">
    <citation type="submission" date="2022-07" db="EMBL/GenBank/DDBJ databases">
        <title>The genome of Lyophyllum shimeji provides insight into the initial evolution of ectomycorrhizal fungal genome.</title>
        <authorList>
            <person name="Kobayashi Y."/>
            <person name="Shibata T."/>
            <person name="Hirakawa H."/>
            <person name="Shigenobu S."/>
            <person name="Nishiyama T."/>
            <person name="Yamada A."/>
            <person name="Hasebe M."/>
            <person name="Kawaguchi M."/>
        </authorList>
    </citation>
    <scope>NUCLEOTIDE SEQUENCE</scope>
    <source>
        <strain evidence="2">AT787</strain>
    </source>
</reference>
<accession>A0A9P3UPH4</accession>
<name>A0A9P3UPH4_LYOSH</name>
<evidence type="ECO:0000256" key="1">
    <source>
        <dbReference type="SAM" id="SignalP"/>
    </source>
</evidence>
<dbReference type="AlphaFoldDB" id="A0A9P3UPH4"/>
<dbReference type="Proteomes" id="UP001063166">
    <property type="component" value="Unassembled WGS sequence"/>
</dbReference>